<dbReference type="RefSeq" id="WP_008766648.1">
    <property type="nucleotide sequence ID" value="NZ_JANUUB010000001.1"/>
</dbReference>
<dbReference type="Proteomes" id="UP000435985">
    <property type="component" value="Unassembled WGS sequence"/>
</dbReference>
<feature type="transmembrane region" description="Helical" evidence="1">
    <location>
        <begin position="29"/>
        <end position="52"/>
    </location>
</feature>
<organism evidence="2 3">
    <name type="scientific">Bacteroides ovatus</name>
    <dbReference type="NCBI Taxonomy" id="28116"/>
    <lineage>
        <taxon>Bacteria</taxon>
        <taxon>Pseudomonadati</taxon>
        <taxon>Bacteroidota</taxon>
        <taxon>Bacteroidia</taxon>
        <taxon>Bacteroidales</taxon>
        <taxon>Bacteroidaceae</taxon>
        <taxon>Bacteroides</taxon>
    </lineage>
</organism>
<evidence type="ECO:0000256" key="1">
    <source>
        <dbReference type="SAM" id="Phobius"/>
    </source>
</evidence>
<keyword evidence="1" id="KW-0812">Transmembrane</keyword>
<keyword evidence="1" id="KW-1133">Transmembrane helix</keyword>
<evidence type="ECO:0000313" key="3">
    <source>
        <dbReference type="Proteomes" id="UP000435985"/>
    </source>
</evidence>
<dbReference type="Pfam" id="PF13150">
    <property type="entry name" value="TraL_transposon"/>
    <property type="match status" value="1"/>
</dbReference>
<proteinExistence type="predicted"/>
<reference evidence="2 3" key="1">
    <citation type="journal article" date="2019" name="Nat. Med.">
        <title>A library of human gut bacterial isolates paired with longitudinal multiomics data enables mechanistic microbiome research.</title>
        <authorList>
            <person name="Poyet M."/>
            <person name="Groussin M."/>
            <person name="Gibbons S.M."/>
            <person name="Avila-Pacheco J."/>
            <person name="Jiang X."/>
            <person name="Kearney S.M."/>
            <person name="Perrotta A.R."/>
            <person name="Berdy B."/>
            <person name="Zhao S."/>
            <person name="Lieberman T.D."/>
            <person name="Swanson P.K."/>
            <person name="Smith M."/>
            <person name="Roesemann S."/>
            <person name="Alexander J.E."/>
            <person name="Rich S.A."/>
            <person name="Livny J."/>
            <person name="Vlamakis H."/>
            <person name="Clish C."/>
            <person name="Bullock K."/>
            <person name="Deik A."/>
            <person name="Scott J."/>
            <person name="Pierce K.A."/>
            <person name="Xavier R.J."/>
            <person name="Alm E.J."/>
        </authorList>
    </citation>
    <scope>NUCLEOTIDE SEQUENCE [LARGE SCALE GENOMIC DNA]</scope>
    <source>
        <strain evidence="2 3">BIOML-A14</strain>
    </source>
</reference>
<sequence length="101" mass="11744">MKKMLVKIRDLAEEKLRAACAGLSPEKRVITIVVLTVLFALGNFYMIFRAIYDIGREDAKREVIEITPLDIPDFIQADTLTDSKIREMEEFFNQFNKEDNE</sequence>
<name>A0A5N4ES55_BACOV</name>
<dbReference type="AlphaFoldDB" id="A0A5N4ES55"/>
<dbReference type="EMBL" id="VWFO01000024">
    <property type="protein sequence ID" value="KAA4662798.1"/>
    <property type="molecule type" value="Genomic_DNA"/>
</dbReference>
<dbReference type="InterPro" id="IPR025050">
    <property type="entry name" value="TraL_transposon"/>
</dbReference>
<evidence type="ECO:0000313" key="2">
    <source>
        <dbReference type="EMBL" id="KAA4662798.1"/>
    </source>
</evidence>
<comment type="caution">
    <text evidence="2">The sequence shown here is derived from an EMBL/GenBank/DDBJ whole genome shotgun (WGS) entry which is preliminary data.</text>
</comment>
<gene>
    <name evidence="2" type="ORF">F3B98_17410</name>
</gene>
<keyword evidence="1" id="KW-0472">Membrane</keyword>
<accession>A0A5N4ES55</accession>
<protein>
    <submittedName>
        <fullName evidence="2">DUF3989 domain-containing protein</fullName>
    </submittedName>
</protein>